<dbReference type="InterPro" id="IPR016007">
    <property type="entry name" value="Alpha_rhamnosid"/>
</dbReference>
<dbReference type="SUPFAM" id="SSF48208">
    <property type="entry name" value="Six-hairpin glycosidases"/>
    <property type="match status" value="1"/>
</dbReference>
<organism evidence="2 3">
    <name type="scientific">Ruminococcus hominis</name>
    <dbReference type="NCBI Taxonomy" id="2763065"/>
    <lineage>
        <taxon>Bacteria</taxon>
        <taxon>Bacillati</taxon>
        <taxon>Bacillota</taxon>
        <taxon>Clostridia</taxon>
        <taxon>Eubacteriales</taxon>
        <taxon>Oscillospiraceae</taxon>
        <taxon>Ruminococcus</taxon>
    </lineage>
</organism>
<comment type="caution">
    <text evidence="2">The sequence shown here is derived from an EMBL/GenBank/DDBJ whole genome shotgun (WGS) entry which is preliminary data.</text>
</comment>
<dbReference type="InterPro" id="IPR008928">
    <property type="entry name" value="6-hairpin_glycosidase_sf"/>
</dbReference>
<protein>
    <recommendedName>
        <fullName evidence="1">Alpha-L-rhamnosidase C-terminal domain-containing protein</fullName>
    </recommendedName>
</protein>
<dbReference type="EMBL" id="JACOPE010000001">
    <property type="protein sequence ID" value="MBC5684771.1"/>
    <property type="molecule type" value="Genomic_DNA"/>
</dbReference>
<evidence type="ECO:0000313" key="2">
    <source>
        <dbReference type="EMBL" id="MBC5684771.1"/>
    </source>
</evidence>
<dbReference type="PANTHER" id="PTHR33307">
    <property type="entry name" value="ALPHA-RHAMNOSIDASE (EUROFUNG)"/>
    <property type="match status" value="1"/>
</dbReference>
<gene>
    <name evidence="2" type="ORF">H8S40_14715</name>
</gene>
<dbReference type="RefSeq" id="WP_186865511.1">
    <property type="nucleotide sequence ID" value="NZ_JACOPE010000001.1"/>
</dbReference>
<feature type="domain" description="Alpha-L-rhamnosidase C-terminal" evidence="1">
    <location>
        <begin position="15"/>
        <end position="70"/>
    </location>
</feature>
<accession>A0ABR7GDC0</accession>
<sequence length="81" mass="9147">MMGHIIEWYYNGIAGIIPEEPGFTKVTIKPYMPNTMNHFSCSFKTPQGGIKVSAQRNGKEVELNVDVPDTIEYLVDRSNLD</sequence>
<name>A0ABR7GDC0_9FIRM</name>
<dbReference type="Pfam" id="PF17390">
    <property type="entry name" value="Bac_rhamnosid_C"/>
    <property type="match status" value="1"/>
</dbReference>
<evidence type="ECO:0000259" key="1">
    <source>
        <dbReference type="Pfam" id="PF17390"/>
    </source>
</evidence>
<keyword evidence="3" id="KW-1185">Reference proteome</keyword>
<dbReference type="InterPro" id="IPR035398">
    <property type="entry name" value="Bac_rhamnosid_C"/>
</dbReference>
<proteinExistence type="predicted"/>
<reference evidence="2 3" key="1">
    <citation type="submission" date="2020-08" db="EMBL/GenBank/DDBJ databases">
        <title>Genome public.</title>
        <authorList>
            <person name="Liu C."/>
            <person name="Sun Q."/>
        </authorList>
    </citation>
    <scope>NUCLEOTIDE SEQUENCE [LARGE SCALE GENOMIC DNA]</scope>
    <source>
        <strain evidence="2 3">NSJ-13</strain>
    </source>
</reference>
<evidence type="ECO:0000313" key="3">
    <source>
        <dbReference type="Proteomes" id="UP000631576"/>
    </source>
</evidence>
<dbReference type="Proteomes" id="UP000631576">
    <property type="component" value="Unassembled WGS sequence"/>
</dbReference>
<dbReference type="Gene3D" id="2.60.420.10">
    <property type="entry name" value="Maltose phosphorylase, domain 3"/>
    <property type="match status" value="1"/>
</dbReference>